<keyword evidence="2" id="KW-0812">Transmembrane</keyword>
<feature type="transmembrane region" description="Helical" evidence="2">
    <location>
        <begin position="81"/>
        <end position="102"/>
    </location>
</feature>
<keyword evidence="2" id="KW-1133">Transmembrane helix</keyword>
<feature type="compositionally biased region" description="Basic and acidic residues" evidence="1">
    <location>
        <begin position="331"/>
        <end position="343"/>
    </location>
</feature>
<sequence>MIINGKFTDSTLPPGTTSLDAIFISPPFSPAYATQLTQPLYHPASTLSTQLRRIHTRSFFPNQTSSTVTAPQETLDTTTRITLYTLFFIISSCALFSLCYFLNHICKLHITKLQQRYNYEAYGEFEGLITRRIFFRYRTFDAEENGRPVSSTRSTENWEATNPVNDTRVTKAINAVNTTKAVSAINAIKAAKVAEATKAVKAAKAGKAIQTAKTTDGHPSEPEWESAHSSHLTTPNRRGVVWADLPRPNRRLPTSKQPAAGGIKFAAPPPRPPRANQARHANPPKRLHSPPLPPDFLTITNATTAPMAIPGQEASSWTVGIPWVTTTDQAHIGDEGKKDRERDAEDEGWGEIDRIIGKERDWYADDKKVLDEARRRDMERERESGFVQS</sequence>
<evidence type="ECO:0000256" key="1">
    <source>
        <dbReference type="SAM" id="MobiDB-lite"/>
    </source>
</evidence>
<accession>A0A9P5ICG1</accession>
<dbReference type="Proteomes" id="UP000710849">
    <property type="component" value="Unassembled WGS sequence"/>
</dbReference>
<evidence type="ECO:0000256" key="2">
    <source>
        <dbReference type="SAM" id="Phobius"/>
    </source>
</evidence>
<keyword evidence="2" id="KW-0472">Membrane</keyword>
<dbReference type="EMBL" id="RCSW01000022">
    <property type="protein sequence ID" value="KAF7929989.1"/>
    <property type="molecule type" value="Genomic_DNA"/>
</dbReference>
<feature type="compositionally biased region" description="Basic and acidic residues" evidence="1">
    <location>
        <begin position="215"/>
        <end position="228"/>
    </location>
</feature>
<reference evidence="3 4" key="1">
    <citation type="journal article" date="2020" name="Genome Biol. Evol.">
        <title>Comparative genomics of Sclerotiniaceae.</title>
        <authorList>
            <person name="Valero Jimenez C.A."/>
            <person name="Steentjes M."/>
            <person name="Scholten O.E."/>
            <person name="Van Kan J.A.L."/>
        </authorList>
    </citation>
    <scope>NUCLEOTIDE SEQUENCE [LARGE SCALE GENOMIC DNA]</scope>
    <source>
        <strain evidence="3 4">MUCL 94</strain>
    </source>
</reference>
<proteinExistence type="predicted"/>
<feature type="region of interest" description="Disordered" evidence="1">
    <location>
        <begin position="210"/>
        <end position="292"/>
    </location>
</feature>
<evidence type="ECO:0000313" key="3">
    <source>
        <dbReference type="EMBL" id="KAF7929989.1"/>
    </source>
</evidence>
<evidence type="ECO:0000313" key="4">
    <source>
        <dbReference type="Proteomes" id="UP000710849"/>
    </source>
</evidence>
<dbReference type="RefSeq" id="XP_038729212.1">
    <property type="nucleotide sequence ID" value="XM_038880101.1"/>
</dbReference>
<keyword evidence="4" id="KW-1185">Reference proteome</keyword>
<dbReference type="GeneID" id="62153174"/>
<comment type="caution">
    <text evidence="3">The sequence shown here is derived from an EMBL/GenBank/DDBJ whole genome shotgun (WGS) entry which is preliminary data.</text>
</comment>
<gene>
    <name evidence="3" type="ORF">EAE97_009586</name>
</gene>
<organism evidence="3 4">
    <name type="scientific">Botrytis byssoidea</name>
    <dbReference type="NCBI Taxonomy" id="139641"/>
    <lineage>
        <taxon>Eukaryota</taxon>
        <taxon>Fungi</taxon>
        <taxon>Dikarya</taxon>
        <taxon>Ascomycota</taxon>
        <taxon>Pezizomycotina</taxon>
        <taxon>Leotiomycetes</taxon>
        <taxon>Helotiales</taxon>
        <taxon>Sclerotiniaceae</taxon>
        <taxon>Botrytis</taxon>
    </lineage>
</organism>
<protein>
    <submittedName>
        <fullName evidence="3">Uncharacterized protein</fullName>
    </submittedName>
</protein>
<name>A0A9P5ICG1_9HELO</name>
<dbReference type="AlphaFoldDB" id="A0A9P5ICG1"/>
<feature type="region of interest" description="Disordered" evidence="1">
    <location>
        <begin position="327"/>
        <end position="347"/>
    </location>
</feature>